<evidence type="ECO:0000313" key="9">
    <source>
        <dbReference type="Proteomes" id="UP000694580"/>
    </source>
</evidence>
<organism evidence="8 9">
    <name type="scientific">Denticeps clupeoides</name>
    <name type="common">denticle herring</name>
    <dbReference type="NCBI Taxonomy" id="299321"/>
    <lineage>
        <taxon>Eukaryota</taxon>
        <taxon>Metazoa</taxon>
        <taxon>Chordata</taxon>
        <taxon>Craniata</taxon>
        <taxon>Vertebrata</taxon>
        <taxon>Euteleostomi</taxon>
        <taxon>Actinopterygii</taxon>
        <taxon>Neopterygii</taxon>
        <taxon>Teleostei</taxon>
        <taxon>Clupei</taxon>
        <taxon>Clupeiformes</taxon>
        <taxon>Denticipitoidei</taxon>
        <taxon>Denticipitidae</taxon>
        <taxon>Denticeps</taxon>
    </lineage>
</organism>
<name>A0AAY4DRJ9_9TELE</name>
<gene>
    <name evidence="8" type="primary">LOC114801955</name>
</gene>
<evidence type="ECO:0000313" key="8">
    <source>
        <dbReference type="Ensembl" id="ENSDCDP00010047995.1"/>
    </source>
</evidence>
<feature type="transmembrane region" description="Helical" evidence="6">
    <location>
        <begin position="164"/>
        <end position="184"/>
    </location>
</feature>
<feature type="transmembrane region" description="Helical" evidence="6">
    <location>
        <begin position="506"/>
        <end position="525"/>
    </location>
</feature>
<comment type="subcellular location">
    <subcellularLocation>
        <location evidence="1">Membrane</location>
        <topology evidence="1">Multi-pass membrane protein</topology>
    </subcellularLocation>
</comment>
<dbReference type="Proteomes" id="UP000694580">
    <property type="component" value="Chromosome 13"/>
</dbReference>
<evidence type="ECO:0000256" key="6">
    <source>
        <dbReference type="RuleBase" id="RU004914"/>
    </source>
</evidence>
<feature type="transmembrane region" description="Helical" evidence="6">
    <location>
        <begin position="137"/>
        <end position="158"/>
    </location>
</feature>
<keyword evidence="9" id="KW-1185">Reference proteome</keyword>
<feature type="transmembrane region" description="Helical" evidence="6">
    <location>
        <begin position="99"/>
        <end position="125"/>
    </location>
</feature>
<reference evidence="8 9" key="1">
    <citation type="submission" date="2020-06" db="EMBL/GenBank/DDBJ databases">
        <authorList>
            <consortium name="Wellcome Sanger Institute Data Sharing"/>
        </authorList>
    </citation>
    <scope>NUCLEOTIDE SEQUENCE [LARGE SCALE GENOMIC DNA]</scope>
</reference>
<dbReference type="Pfam" id="PF01554">
    <property type="entry name" value="MatE"/>
    <property type="match status" value="2"/>
</dbReference>
<keyword evidence="3 6" id="KW-0812">Transmembrane</keyword>
<dbReference type="GeneTree" id="ENSGT00940000163922"/>
<evidence type="ECO:0000256" key="3">
    <source>
        <dbReference type="ARBA" id="ARBA00022692"/>
    </source>
</evidence>
<evidence type="ECO:0000256" key="4">
    <source>
        <dbReference type="ARBA" id="ARBA00022989"/>
    </source>
</evidence>
<protein>
    <recommendedName>
        <fullName evidence="6">Multidrug and toxin extrusion protein</fullName>
    </recommendedName>
</protein>
<evidence type="ECO:0000256" key="5">
    <source>
        <dbReference type="ARBA" id="ARBA00023136"/>
    </source>
</evidence>
<feature type="transmembrane region" description="Helical" evidence="6">
    <location>
        <begin position="305"/>
        <end position="326"/>
    </location>
</feature>
<dbReference type="InterPro" id="IPR045069">
    <property type="entry name" value="MATE_euk"/>
</dbReference>
<proteinExistence type="inferred from homology"/>
<feature type="region of interest" description="Disordered" evidence="7">
    <location>
        <begin position="16"/>
        <end position="36"/>
    </location>
</feature>
<dbReference type="CDD" id="cd13132">
    <property type="entry name" value="MATE_eukaryotic"/>
    <property type="match status" value="1"/>
</dbReference>
<dbReference type="AlphaFoldDB" id="A0AAY4DRJ9"/>
<feature type="transmembrane region" description="Helical" evidence="6">
    <location>
        <begin position="196"/>
        <end position="217"/>
    </location>
</feature>
<feature type="transmembrane region" description="Helical" evidence="6">
    <location>
        <begin position="389"/>
        <end position="410"/>
    </location>
</feature>
<dbReference type="GO" id="GO:0015297">
    <property type="term" value="F:antiporter activity"/>
    <property type="evidence" value="ECO:0007669"/>
    <property type="project" value="InterPro"/>
</dbReference>
<evidence type="ECO:0000256" key="1">
    <source>
        <dbReference type="ARBA" id="ARBA00004141"/>
    </source>
</evidence>
<keyword evidence="4 6" id="KW-1133">Transmembrane helix</keyword>
<feature type="compositionally biased region" description="Basic and acidic residues" evidence="7">
    <location>
        <begin position="17"/>
        <end position="29"/>
    </location>
</feature>
<comment type="similarity">
    <text evidence="2 6">Belongs to the multi antimicrobial extrusion (MATE) (TC 2.A.66.1) family.</text>
</comment>
<feature type="transmembrane region" description="Helical" evidence="6">
    <location>
        <begin position="422"/>
        <end position="439"/>
    </location>
</feature>
<keyword evidence="5 6" id="KW-0472">Membrane</keyword>
<accession>A0AAY4DRJ9</accession>
<dbReference type="Ensembl" id="ENSDCDT00010058258.1">
    <property type="protein sequence ID" value="ENSDCDP00010047995.1"/>
    <property type="gene ID" value="ENSDCDG00010028916.1"/>
</dbReference>
<reference evidence="8" key="2">
    <citation type="submission" date="2025-08" db="UniProtKB">
        <authorList>
            <consortium name="Ensembl"/>
        </authorList>
    </citation>
    <scope>IDENTIFICATION</scope>
</reference>
<feature type="transmembrane region" description="Helical" evidence="6">
    <location>
        <begin position="223"/>
        <end position="243"/>
    </location>
</feature>
<feature type="transmembrane region" description="Helical" evidence="6">
    <location>
        <begin position="264"/>
        <end position="285"/>
    </location>
</feature>
<feature type="transmembrane region" description="Helical" evidence="6">
    <location>
        <begin position="346"/>
        <end position="369"/>
    </location>
</feature>
<dbReference type="InterPro" id="IPR002528">
    <property type="entry name" value="MATE_fam"/>
</dbReference>
<evidence type="ECO:0000256" key="2">
    <source>
        <dbReference type="ARBA" id="ARBA00010199"/>
    </source>
</evidence>
<dbReference type="GO" id="GO:1990961">
    <property type="term" value="P:xenobiotic detoxification by transmembrane export across the plasma membrane"/>
    <property type="evidence" value="ECO:0007669"/>
    <property type="project" value="InterPro"/>
</dbReference>
<evidence type="ECO:0000256" key="7">
    <source>
        <dbReference type="SAM" id="MobiDB-lite"/>
    </source>
</evidence>
<dbReference type="GO" id="GO:0016020">
    <property type="term" value="C:membrane"/>
    <property type="evidence" value="ECO:0007669"/>
    <property type="project" value="UniProtKB-SubCell"/>
</dbReference>
<dbReference type="PANTHER" id="PTHR11206">
    <property type="entry name" value="MULTIDRUG RESISTANCE PROTEIN"/>
    <property type="match status" value="1"/>
</dbReference>
<sequence length="559" mass="61175">TDAINLINVTNGFAEGQSKDTMDASRSRPDGPSSSEEISARLFCCRFMRRWVPLAYREELYHILRMTGPLLASRILNYLHPFVVTIFCGRLGNSALAGYAMACAFINVTSASICLGLCFACDTLVSQTFGGGKLLRVGVILQKSILILMVFCLASWGVLVNTEAFLLCGLFSVLLALALHQLQMSYLQNQGMIMPLVYAAFLANIANLLTNFFLFWLDFGVPGSAAANSLSIIYNCGFLFLYIRCRNLHAKSWGGWTTECLQDWSSYMKLAIPSAMMCCFEWWIYEIGGFLAGMISEEDLGAQHVVIMLAYVNYMIPLGVQVVACVRVGNALGAGDTDGAIFTSKVVLTFTAVLAVLQAIVLGAPKRVIAYIFTSDENIAELVSELMSVYIVLQLCNGIFCVSMGILLGTGQQKIAAIANPIGYYCIGLPIIIALMFVTDLQVMGFWIGLLISTFLLAVFYIIMIFKMNWKRLTKEVSGLACQAQEGTVQPTALLSNSQLIIRRGLVLLAAVLTLFVGTVLHLLLPLPEPFGGRRMNETMDFGNWSTATPLAQSTLPTL</sequence>
<feature type="transmembrane region" description="Helical" evidence="6">
    <location>
        <begin position="445"/>
        <end position="466"/>
    </location>
</feature>
<reference evidence="8" key="3">
    <citation type="submission" date="2025-09" db="UniProtKB">
        <authorList>
            <consortium name="Ensembl"/>
        </authorList>
    </citation>
    <scope>IDENTIFICATION</scope>
</reference>
<dbReference type="GO" id="GO:0042910">
    <property type="term" value="F:xenobiotic transmembrane transporter activity"/>
    <property type="evidence" value="ECO:0007669"/>
    <property type="project" value="InterPro"/>
</dbReference>